<sequence>MNQKRIPKDFVNTFSIVGFDPQTGELGVAVASKFLAAGALVPWAKAGVGAIATQSWVNVGYGKNGLELMAEGKSPQEVIDFLTADDGMKESRQVGMVDVKGRSATFTGSDCFEWAGGIAGENFACQGNILTGENVVKAMAETFQHTSGDLAERLVKALQAGEEAGGDSRGKQSAGLLVVKENGGYGGYDDRYIDLRVDDHTSPCLELERLLNLHALYFKKSNPEDILKVEGDLKEELLQHLISLQYLNDEQVSETVFFEALNSFHLIENFDERIQEQGWIDRKVVEFMERLVSRED</sequence>
<dbReference type="PANTHER" id="PTHR39328:SF1">
    <property type="entry name" value="BLL2871 PROTEIN"/>
    <property type="match status" value="1"/>
</dbReference>
<dbReference type="InterPro" id="IPR029055">
    <property type="entry name" value="Ntn_hydrolases_N"/>
</dbReference>
<gene>
    <name evidence="2" type="ORF">JK635_21300</name>
</gene>
<name>A0ABS1TTT3_9BACI</name>
<dbReference type="Proteomes" id="UP000623967">
    <property type="component" value="Unassembled WGS sequence"/>
</dbReference>
<dbReference type="RefSeq" id="WP_202655937.1">
    <property type="nucleotide sequence ID" value="NZ_JAESWB010000362.1"/>
</dbReference>
<dbReference type="PANTHER" id="PTHR39328">
    <property type="entry name" value="BLL2871 PROTEIN"/>
    <property type="match status" value="1"/>
</dbReference>
<reference evidence="2 3" key="1">
    <citation type="submission" date="2021-01" db="EMBL/GenBank/DDBJ databases">
        <title>Genome public.</title>
        <authorList>
            <person name="Liu C."/>
            <person name="Sun Q."/>
        </authorList>
    </citation>
    <scope>NUCLEOTIDE SEQUENCE [LARGE SCALE GENOMIC DNA]</scope>
    <source>
        <strain evidence="2 3">YIM B02564</strain>
    </source>
</reference>
<proteinExistence type="predicted"/>
<organism evidence="2 3">
    <name type="scientific">Neobacillus paridis</name>
    <dbReference type="NCBI Taxonomy" id="2803862"/>
    <lineage>
        <taxon>Bacteria</taxon>
        <taxon>Bacillati</taxon>
        <taxon>Bacillota</taxon>
        <taxon>Bacilli</taxon>
        <taxon>Bacillales</taxon>
        <taxon>Bacillaceae</taxon>
        <taxon>Neobacillus</taxon>
    </lineage>
</organism>
<dbReference type="Pfam" id="PF08823">
    <property type="entry name" value="PG_binding_2"/>
    <property type="match status" value="1"/>
</dbReference>
<evidence type="ECO:0000313" key="3">
    <source>
        <dbReference type="Proteomes" id="UP000623967"/>
    </source>
</evidence>
<evidence type="ECO:0000313" key="2">
    <source>
        <dbReference type="EMBL" id="MBL4954698.1"/>
    </source>
</evidence>
<protein>
    <submittedName>
        <fullName evidence="2">DUF1028 domain-containing protein</fullName>
    </submittedName>
</protein>
<keyword evidence="3" id="KW-1185">Reference proteome</keyword>
<dbReference type="Gene3D" id="3.60.20.10">
    <property type="entry name" value="Glutamine Phosphoribosylpyrophosphate, subunit 1, domain 1"/>
    <property type="match status" value="1"/>
</dbReference>
<dbReference type="InterPro" id="IPR010430">
    <property type="entry name" value="DUF1028"/>
</dbReference>
<evidence type="ECO:0000259" key="1">
    <source>
        <dbReference type="Pfam" id="PF08823"/>
    </source>
</evidence>
<dbReference type="SUPFAM" id="SSF56235">
    <property type="entry name" value="N-terminal nucleophile aminohydrolases (Ntn hydrolases)"/>
    <property type="match status" value="1"/>
</dbReference>
<dbReference type="InterPro" id="IPR014927">
    <property type="entry name" value="PG-bd_2"/>
</dbReference>
<dbReference type="Pfam" id="PF06267">
    <property type="entry name" value="DUF1028"/>
    <property type="match status" value="1"/>
</dbReference>
<feature type="domain" description="Putative peptidoglycan binding" evidence="1">
    <location>
        <begin position="217"/>
        <end position="288"/>
    </location>
</feature>
<dbReference type="EMBL" id="JAESWB010000362">
    <property type="protein sequence ID" value="MBL4954698.1"/>
    <property type="molecule type" value="Genomic_DNA"/>
</dbReference>
<comment type="caution">
    <text evidence="2">The sequence shown here is derived from an EMBL/GenBank/DDBJ whole genome shotgun (WGS) entry which is preliminary data.</text>
</comment>
<accession>A0ABS1TTT3</accession>